<protein>
    <submittedName>
        <fullName evidence="1">Uncharacterized protein</fullName>
    </submittedName>
</protein>
<proteinExistence type="predicted"/>
<comment type="caution">
    <text evidence="1">The sequence shown here is derived from an EMBL/GenBank/DDBJ whole genome shotgun (WGS) entry which is preliminary data.</text>
</comment>
<evidence type="ECO:0000313" key="2">
    <source>
        <dbReference type="Proteomes" id="UP000754883"/>
    </source>
</evidence>
<gene>
    <name evidence="1" type="ORF">CBYS24578_00009143</name>
</gene>
<evidence type="ECO:0000313" key="1">
    <source>
        <dbReference type="EMBL" id="CAG9978341.1"/>
    </source>
</evidence>
<dbReference type="AlphaFoldDB" id="A0A9N9U1R7"/>
<dbReference type="Proteomes" id="UP000754883">
    <property type="component" value="Unassembled WGS sequence"/>
</dbReference>
<reference evidence="1 2" key="2">
    <citation type="submission" date="2021-10" db="EMBL/GenBank/DDBJ databases">
        <authorList>
            <person name="Piombo E."/>
        </authorList>
    </citation>
    <scope>NUCLEOTIDE SEQUENCE [LARGE SCALE GENOMIC DNA]</scope>
</reference>
<reference evidence="2" key="1">
    <citation type="submission" date="2019-06" db="EMBL/GenBank/DDBJ databases">
        <authorList>
            <person name="Broberg M."/>
        </authorList>
    </citation>
    <scope>NUCLEOTIDE SEQUENCE [LARGE SCALE GENOMIC DNA]</scope>
</reference>
<accession>A0A9N9U1R7</accession>
<sequence>MYQNTLQSSGYTSISAFNVIILNSRLSWSLLAKAVHLIGKIHIFSSNLISCQSEDVEASHGILPGNISEKSKPRRQHPSAVEYEVSVYPAYLSQNSSNYFANNYLKLPPLT</sequence>
<organism evidence="1 2">
    <name type="scientific">Clonostachys byssicola</name>
    <dbReference type="NCBI Taxonomy" id="160290"/>
    <lineage>
        <taxon>Eukaryota</taxon>
        <taxon>Fungi</taxon>
        <taxon>Dikarya</taxon>
        <taxon>Ascomycota</taxon>
        <taxon>Pezizomycotina</taxon>
        <taxon>Sordariomycetes</taxon>
        <taxon>Hypocreomycetidae</taxon>
        <taxon>Hypocreales</taxon>
        <taxon>Bionectriaceae</taxon>
        <taxon>Clonostachys</taxon>
    </lineage>
</organism>
<dbReference type="OrthoDB" id="10549405at2759"/>
<name>A0A9N9U1R7_9HYPO</name>
<dbReference type="EMBL" id="CABFNO020001300">
    <property type="protein sequence ID" value="CAG9978341.1"/>
    <property type="molecule type" value="Genomic_DNA"/>
</dbReference>
<keyword evidence="2" id="KW-1185">Reference proteome</keyword>